<evidence type="ECO:0000313" key="2">
    <source>
        <dbReference type="EMBL" id="KAF7137227.1"/>
    </source>
</evidence>
<proteinExistence type="predicted"/>
<keyword evidence="5" id="KW-1185">Reference proteome</keyword>
<evidence type="ECO:0000313" key="4">
    <source>
        <dbReference type="EMBL" id="KAF7139192.1"/>
    </source>
</evidence>
<protein>
    <submittedName>
        <fullName evidence="2">Uncharacterized protein</fullName>
    </submittedName>
</protein>
<organism evidence="2 5">
    <name type="scientific">Rhododendron simsii</name>
    <name type="common">Sims's rhododendron</name>
    <dbReference type="NCBI Taxonomy" id="118357"/>
    <lineage>
        <taxon>Eukaryota</taxon>
        <taxon>Viridiplantae</taxon>
        <taxon>Streptophyta</taxon>
        <taxon>Embryophyta</taxon>
        <taxon>Tracheophyta</taxon>
        <taxon>Spermatophyta</taxon>
        <taxon>Magnoliopsida</taxon>
        <taxon>eudicotyledons</taxon>
        <taxon>Gunneridae</taxon>
        <taxon>Pentapetalae</taxon>
        <taxon>asterids</taxon>
        <taxon>Ericales</taxon>
        <taxon>Ericaceae</taxon>
        <taxon>Ericoideae</taxon>
        <taxon>Rhodoreae</taxon>
        <taxon>Rhododendron</taxon>
    </lineage>
</organism>
<name>A0A834GKA2_RHOSS</name>
<dbReference type="Proteomes" id="UP000626092">
    <property type="component" value="Unassembled WGS sequence"/>
</dbReference>
<dbReference type="EMBL" id="WJXA01000007">
    <property type="protein sequence ID" value="KAF7139192.1"/>
    <property type="molecule type" value="Genomic_DNA"/>
</dbReference>
<feature type="compositionally biased region" description="Basic and acidic residues" evidence="1">
    <location>
        <begin position="63"/>
        <end position="74"/>
    </location>
</feature>
<comment type="caution">
    <text evidence="2">The sequence shown here is derived from an EMBL/GenBank/DDBJ whole genome shotgun (WGS) entry which is preliminary data.</text>
</comment>
<accession>A0A834GKA2</accession>
<dbReference type="EMBL" id="WJXA01000007">
    <property type="protein sequence ID" value="KAF7138736.1"/>
    <property type="molecule type" value="Genomic_DNA"/>
</dbReference>
<feature type="region of interest" description="Disordered" evidence="1">
    <location>
        <begin position="58"/>
        <end position="88"/>
    </location>
</feature>
<reference evidence="2" key="1">
    <citation type="submission" date="2019-11" db="EMBL/GenBank/DDBJ databases">
        <authorList>
            <person name="Liu Y."/>
            <person name="Hou J."/>
            <person name="Li T.-Q."/>
            <person name="Guan C.-H."/>
            <person name="Wu X."/>
            <person name="Wu H.-Z."/>
            <person name="Ling F."/>
            <person name="Zhang R."/>
            <person name="Shi X.-G."/>
            <person name="Ren J.-P."/>
            <person name="Chen E.-F."/>
            <person name="Sun J.-M."/>
        </authorList>
    </citation>
    <scope>NUCLEOTIDE SEQUENCE</scope>
    <source>
        <strain evidence="2">Adult_tree_wgs_1</strain>
        <tissue evidence="2">Leaves</tissue>
    </source>
</reference>
<evidence type="ECO:0000313" key="3">
    <source>
        <dbReference type="EMBL" id="KAF7138736.1"/>
    </source>
</evidence>
<evidence type="ECO:0000256" key="1">
    <source>
        <dbReference type="SAM" id="MobiDB-lite"/>
    </source>
</evidence>
<gene>
    <name evidence="4" type="ORF">RHSIM_Rhsim07G0069800</name>
    <name evidence="3" type="ORF">RHSIM_Rhsim07G0069900</name>
    <name evidence="2" type="ORF">RHSIM_Rhsim07G0070100</name>
</gene>
<dbReference type="AlphaFoldDB" id="A0A834GKA2"/>
<evidence type="ECO:0000313" key="5">
    <source>
        <dbReference type="Proteomes" id="UP000626092"/>
    </source>
</evidence>
<dbReference type="EMBL" id="WJXA01000007">
    <property type="protein sequence ID" value="KAF7137227.1"/>
    <property type="molecule type" value="Genomic_DNA"/>
</dbReference>
<sequence length="88" mass="9334">MAKQSHCAGGGDGLKAWEGGGATMWLMATRRLIGDQRLMRRAAAVAVINHKSMGGWRCNDVVDGDKKADRRPEVDASGGSSGGYQSQE</sequence>